<feature type="domain" description="Band 7" evidence="8">
    <location>
        <begin position="63"/>
        <end position="236"/>
    </location>
</feature>
<proteinExistence type="inferred from homology"/>
<organism evidence="9">
    <name type="scientific">mine drainage metagenome</name>
    <dbReference type="NCBI Taxonomy" id="410659"/>
    <lineage>
        <taxon>unclassified sequences</taxon>
        <taxon>metagenomes</taxon>
        <taxon>ecological metagenomes</taxon>
    </lineage>
</organism>
<feature type="transmembrane region" description="Helical" evidence="7">
    <location>
        <begin position="47"/>
        <end position="68"/>
    </location>
</feature>
<evidence type="ECO:0000256" key="2">
    <source>
        <dbReference type="ARBA" id="ARBA00006971"/>
    </source>
</evidence>
<keyword evidence="3 7" id="KW-0812">Transmembrane</keyword>
<reference evidence="9" key="1">
    <citation type="submission" date="2009-10" db="EMBL/GenBank/DDBJ databases">
        <title>Diversity of trophic interactions inside an arsenic-rich microbial ecosystem.</title>
        <authorList>
            <person name="Bertin P.N."/>
            <person name="Heinrich-Salmeron A."/>
            <person name="Pelletier E."/>
            <person name="Goulhen-Chollet F."/>
            <person name="Arsene-Ploetze F."/>
            <person name="Gallien S."/>
            <person name="Calteau A."/>
            <person name="Vallenet D."/>
            <person name="Casiot C."/>
            <person name="Chane-Woon-Ming B."/>
            <person name="Giloteaux L."/>
            <person name="Barakat M."/>
            <person name="Bonnefoy V."/>
            <person name="Bruneel O."/>
            <person name="Chandler M."/>
            <person name="Cleiss J."/>
            <person name="Duran R."/>
            <person name="Elbaz-Poulichet F."/>
            <person name="Fonknechten N."/>
            <person name="Lauga B."/>
            <person name="Mornico D."/>
            <person name="Ortet P."/>
            <person name="Schaeffer C."/>
            <person name="Siguier P."/>
            <person name="Alexander Thil Smith A."/>
            <person name="Van Dorsselaer A."/>
            <person name="Weissenbach J."/>
            <person name="Medigue C."/>
            <person name="Le Paslier D."/>
        </authorList>
    </citation>
    <scope>NUCLEOTIDE SEQUENCE</scope>
</reference>
<evidence type="ECO:0000256" key="5">
    <source>
        <dbReference type="ARBA" id="ARBA00023136"/>
    </source>
</evidence>
<keyword evidence="5 7" id="KW-0472">Membrane</keyword>
<dbReference type="InterPro" id="IPR036013">
    <property type="entry name" value="Band_7/SPFH_dom_sf"/>
</dbReference>
<dbReference type="SMART" id="SM00244">
    <property type="entry name" value="PHB"/>
    <property type="match status" value="1"/>
</dbReference>
<dbReference type="AlphaFoldDB" id="E6QTG8"/>
<dbReference type="SUPFAM" id="SSF117892">
    <property type="entry name" value="Band 7/SPFH domain"/>
    <property type="match status" value="1"/>
</dbReference>
<dbReference type="InterPro" id="IPR050710">
    <property type="entry name" value="Band7/mec-2_domain"/>
</dbReference>
<dbReference type="NCBIfam" id="TIGR01933">
    <property type="entry name" value="hflK"/>
    <property type="match status" value="1"/>
</dbReference>
<dbReference type="InterPro" id="IPR010201">
    <property type="entry name" value="HflK"/>
</dbReference>
<dbReference type="InterPro" id="IPR020980">
    <property type="entry name" value="Membrane_HflK_N"/>
</dbReference>
<dbReference type="Pfam" id="PF12221">
    <property type="entry name" value="HflK_N"/>
    <property type="match status" value="1"/>
</dbReference>
<dbReference type="Gene3D" id="3.30.479.30">
    <property type="entry name" value="Band 7 domain"/>
    <property type="match status" value="1"/>
</dbReference>
<evidence type="ECO:0000256" key="6">
    <source>
        <dbReference type="SAM" id="MobiDB-lite"/>
    </source>
</evidence>
<feature type="region of interest" description="Disordered" evidence="6">
    <location>
        <begin position="374"/>
        <end position="406"/>
    </location>
</feature>
<comment type="similarity">
    <text evidence="2">Belongs to the band 7/mec-2 family. HflK subfamily.</text>
</comment>
<dbReference type="PANTHER" id="PTHR43327">
    <property type="entry name" value="STOMATIN-LIKE PROTEIN 2, MITOCHONDRIAL"/>
    <property type="match status" value="1"/>
</dbReference>
<dbReference type="Pfam" id="PF01145">
    <property type="entry name" value="Band_7"/>
    <property type="match status" value="1"/>
</dbReference>
<evidence type="ECO:0000313" key="9">
    <source>
        <dbReference type="EMBL" id="CBI10540.1"/>
    </source>
</evidence>
<comment type="subcellular location">
    <subcellularLocation>
        <location evidence="1">Membrane</location>
    </subcellularLocation>
</comment>
<protein>
    <submittedName>
        <fullName evidence="9">Protein HflK</fullName>
    </submittedName>
</protein>
<keyword evidence="4 7" id="KW-1133">Transmembrane helix</keyword>
<sequence>MAWNDPDWGKKNNGPPDLDELWRKFNDKLNGLFGIKTPKPNRPVPVFIIPVTLLIIVAIWLATGMYIVNAGERGVVLRFGKLIDTTQPGLNWHLPYPIESVNVVNVEQVRTVEIGYRENVQNKLLKESLMLTDDENIVDIQFSVQYTITNPEDYLFNNRSPDDAVRQVAESIMSEIVGKSKMDYVLYEGRADIADRAAKHIQTVLDLYQTGIHVSKVTLQNAQPPQEVQPAFDDAVKAGQDRERLKNEGEAYANDVIPKARGVAARLTEEAAGYKQSVIADATGDADRFKQVLAQYSKAPEVTRERMYLDTMQQVLSNTTKIMTTGDKSGGQMLYLPLDKLIGLSNSAAPANGVASTTSTATPAATAAGVPVPAAPAGITHIGDTKVNTRDAAQDAMRSRDREDRP</sequence>
<name>E6QTG8_9ZZZZ</name>
<feature type="compositionally biased region" description="Basic and acidic residues" evidence="6">
    <location>
        <begin position="383"/>
        <end position="406"/>
    </location>
</feature>
<evidence type="ECO:0000256" key="4">
    <source>
        <dbReference type="ARBA" id="ARBA00022989"/>
    </source>
</evidence>
<evidence type="ECO:0000256" key="7">
    <source>
        <dbReference type="SAM" id="Phobius"/>
    </source>
</evidence>
<dbReference type="EMBL" id="CABR01000089">
    <property type="protein sequence ID" value="CBI10540.1"/>
    <property type="molecule type" value="Genomic_DNA"/>
</dbReference>
<gene>
    <name evidence="9" type="primary">hflK</name>
    <name evidence="9" type="ORF">CARN7_1323</name>
</gene>
<evidence type="ECO:0000256" key="1">
    <source>
        <dbReference type="ARBA" id="ARBA00004370"/>
    </source>
</evidence>
<evidence type="ECO:0000256" key="3">
    <source>
        <dbReference type="ARBA" id="ARBA00022692"/>
    </source>
</evidence>
<dbReference type="CDD" id="cd03404">
    <property type="entry name" value="SPFH_HflK"/>
    <property type="match status" value="1"/>
</dbReference>
<dbReference type="PANTHER" id="PTHR43327:SF2">
    <property type="entry name" value="MODULATOR OF FTSH PROTEASE HFLK"/>
    <property type="match status" value="1"/>
</dbReference>
<evidence type="ECO:0000259" key="8">
    <source>
        <dbReference type="SMART" id="SM00244"/>
    </source>
</evidence>
<dbReference type="InterPro" id="IPR001107">
    <property type="entry name" value="Band_7"/>
</dbReference>
<accession>E6QTG8</accession>
<dbReference type="GO" id="GO:0016020">
    <property type="term" value="C:membrane"/>
    <property type="evidence" value="ECO:0007669"/>
    <property type="project" value="UniProtKB-SubCell"/>
</dbReference>
<comment type="caution">
    <text evidence="9">The sequence shown here is derived from an EMBL/GenBank/DDBJ whole genome shotgun (WGS) entry which is preliminary data.</text>
</comment>